<reference evidence="1 2" key="1">
    <citation type="submission" date="2019-03" db="EMBL/GenBank/DDBJ databases">
        <title>Genomic Encyclopedia of Type Strains, Phase IV (KMG-IV): sequencing the most valuable type-strain genomes for metagenomic binning, comparative biology and taxonomic classification.</title>
        <authorList>
            <person name="Goeker M."/>
        </authorList>
    </citation>
    <scope>NUCLEOTIDE SEQUENCE [LARGE SCALE GENOMIC DNA]</scope>
    <source>
        <strain evidence="1 2">DSM 16730</strain>
    </source>
</reference>
<sequence>MHSIDIRKEKHELFWFGTLRYFQRPLGTEPTVRSDRPRVARCQIEYESTHLSSFKNNHAEPLSNAKIFSKPINLMHSIVQNCRDTDVAV</sequence>
<evidence type="ECO:0000313" key="2">
    <source>
        <dbReference type="Proteomes" id="UP000295433"/>
    </source>
</evidence>
<accession>A0A4R3VEA2</accession>
<keyword evidence="2" id="KW-1185">Reference proteome</keyword>
<dbReference type="Proteomes" id="UP000295433">
    <property type="component" value="Unassembled WGS sequence"/>
</dbReference>
<organism evidence="1 2">
    <name type="scientific">Samsonia erythrinae</name>
    <dbReference type="NCBI Taxonomy" id="160434"/>
    <lineage>
        <taxon>Bacteria</taxon>
        <taxon>Pseudomonadati</taxon>
        <taxon>Pseudomonadota</taxon>
        <taxon>Gammaproteobacteria</taxon>
        <taxon>Enterobacterales</taxon>
        <taxon>Pectobacteriaceae</taxon>
        <taxon>Samsonia</taxon>
    </lineage>
</organism>
<proteinExistence type="predicted"/>
<comment type="caution">
    <text evidence="1">The sequence shown here is derived from an EMBL/GenBank/DDBJ whole genome shotgun (WGS) entry which is preliminary data.</text>
</comment>
<gene>
    <name evidence="1" type="ORF">EDC54_11335</name>
</gene>
<protein>
    <submittedName>
        <fullName evidence="1">Uncharacterized protein</fullName>
    </submittedName>
</protein>
<dbReference type="AlphaFoldDB" id="A0A4R3VEA2"/>
<name>A0A4R3VEA2_9GAMM</name>
<evidence type="ECO:0000313" key="1">
    <source>
        <dbReference type="EMBL" id="TCV03706.1"/>
    </source>
</evidence>
<dbReference type="EMBL" id="SMBY01000013">
    <property type="protein sequence ID" value="TCV03706.1"/>
    <property type="molecule type" value="Genomic_DNA"/>
</dbReference>